<dbReference type="GO" id="GO:0046872">
    <property type="term" value="F:metal ion binding"/>
    <property type="evidence" value="ECO:0007669"/>
    <property type="project" value="UniProtKB-KW"/>
</dbReference>
<proteinExistence type="inferred from homology"/>
<dbReference type="GeneID" id="301462159"/>
<evidence type="ECO:0000256" key="1">
    <source>
        <dbReference type="ARBA" id="ARBA00010587"/>
    </source>
</evidence>
<comment type="caution">
    <text evidence="6">The sequence shown here is derived from an EMBL/GenBank/DDBJ whole genome shotgun (WGS) entry which is preliminary data.</text>
</comment>
<dbReference type="InterPro" id="IPR050669">
    <property type="entry name" value="Hemerythrin"/>
</dbReference>
<reference evidence="6 7" key="1">
    <citation type="submission" date="2009-07" db="EMBL/GenBank/DDBJ databases">
        <authorList>
            <person name="Madupu R."/>
            <person name="Sebastian Y."/>
            <person name="Durkin A.S."/>
            <person name="Torralba M."/>
            <person name="Methe B."/>
            <person name="Sutton G.G."/>
            <person name="Strausberg R.L."/>
            <person name="Nelson K.E."/>
        </authorList>
    </citation>
    <scope>NUCLEOTIDE SEQUENCE [LARGE SCALE GENOMIC DNA]</scope>
    <source>
        <strain evidence="6 7">ATCC 35580</strain>
    </source>
</reference>
<evidence type="ECO:0000256" key="4">
    <source>
        <dbReference type="ARBA" id="ARBA00023004"/>
    </source>
</evidence>
<comment type="similarity">
    <text evidence="1">Belongs to the hemerythrin family.</text>
</comment>
<name>C8PQE9_9SPIR</name>
<dbReference type="NCBIfam" id="NF033749">
    <property type="entry name" value="bact_hemeryth"/>
    <property type="match status" value="1"/>
</dbReference>
<dbReference type="AlphaFoldDB" id="C8PQE9"/>
<evidence type="ECO:0000313" key="7">
    <source>
        <dbReference type="Proteomes" id="UP000004509"/>
    </source>
</evidence>
<dbReference type="PROSITE" id="PS00550">
    <property type="entry name" value="HEMERYTHRINS"/>
    <property type="match status" value="1"/>
</dbReference>
<dbReference type="OrthoDB" id="9797092at2"/>
<accession>C8PQE9</accession>
<dbReference type="Proteomes" id="UP000004509">
    <property type="component" value="Unassembled WGS sequence"/>
</dbReference>
<keyword evidence="2" id="KW-0813">Transport</keyword>
<dbReference type="RefSeq" id="WP_006188804.1">
    <property type="nucleotide sequence ID" value="NZ_ACYH01000037.1"/>
</dbReference>
<dbReference type="Pfam" id="PF01814">
    <property type="entry name" value="Hemerythrin"/>
    <property type="match status" value="1"/>
</dbReference>
<gene>
    <name evidence="6" type="ORF">TREVI0001_2053</name>
</gene>
<organism evidence="6 7">
    <name type="scientific">Treponema vincentii ATCC 35580</name>
    <dbReference type="NCBI Taxonomy" id="596324"/>
    <lineage>
        <taxon>Bacteria</taxon>
        <taxon>Pseudomonadati</taxon>
        <taxon>Spirochaetota</taxon>
        <taxon>Spirochaetia</taxon>
        <taxon>Spirochaetales</taxon>
        <taxon>Treponemataceae</taxon>
        <taxon>Treponema</taxon>
    </lineage>
</organism>
<dbReference type="InterPro" id="IPR016131">
    <property type="entry name" value="Haemerythrin_Fe_BS"/>
</dbReference>
<dbReference type="Gene3D" id="1.20.120.50">
    <property type="entry name" value="Hemerythrin-like"/>
    <property type="match status" value="1"/>
</dbReference>
<dbReference type="NCBIfam" id="TIGR02481">
    <property type="entry name" value="hemeryth_dom"/>
    <property type="match status" value="1"/>
</dbReference>
<evidence type="ECO:0000256" key="2">
    <source>
        <dbReference type="ARBA" id="ARBA00022621"/>
    </source>
</evidence>
<dbReference type="GO" id="GO:0005344">
    <property type="term" value="F:oxygen carrier activity"/>
    <property type="evidence" value="ECO:0007669"/>
    <property type="project" value="UniProtKB-KW"/>
</dbReference>
<evidence type="ECO:0000259" key="5">
    <source>
        <dbReference type="Pfam" id="PF01814"/>
    </source>
</evidence>
<dbReference type="STRING" id="596324.TREVI0001_2053"/>
<evidence type="ECO:0000313" key="6">
    <source>
        <dbReference type="EMBL" id="EEV20304.1"/>
    </source>
</evidence>
<dbReference type="SUPFAM" id="SSF47188">
    <property type="entry name" value="Hemerythrin-like"/>
    <property type="match status" value="1"/>
</dbReference>
<keyword evidence="4" id="KW-0408">Iron</keyword>
<dbReference type="InterPro" id="IPR035938">
    <property type="entry name" value="Hemerythrin-like_sf"/>
</dbReference>
<keyword evidence="3" id="KW-0479">Metal-binding</keyword>
<dbReference type="eggNOG" id="COG2703">
    <property type="taxonomic scope" value="Bacteria"/>
</dbReference>
<dbReference type="InterPro" id="IPR012827">
    <property type="entry name" value="Hemerythrin_metal-bd"/>
</dbReference>
<dbReference type="EMBL" id="ACYH01000037">
    <property type="protein sequence ID" value="EEV20304.1"/>
    <property type="molecule type" value="Genomic_DNA"/>
</dbReference>
<evidence type="ECO:0000256" key="3">
    <source>
        <dbReference type="ARBA" id="ARBA00022723"/>
    </source>
</evidence>
<keyword evidence="2" id="KW-0561">Oxygen transport</keyword>
<dbReference type="CDD" id="cd12107">
    <property type="entry name" value="Hemerythrin"/>
    <property type="match status" value="1"/>
</dbReference>
<dbReference type="InterPro" id="IPR012312">
    <property type="entry name" value="Hemerythrin-like"/>
</dbReference>
<dbReference type="PANTHER" id="PTHR37164:SF1">
    <property type="entry name" value="BACTERIOHEMERYTHRIN"/>
    <property type="match status" value="1"/>
</dbReference>
<dbReference type="PANTHER" id="PTHR37164">
    <property type="entry name" value="BACTERIOHEMERYTHRIN"/>
    <property type="match status" value="1"/>
</dbReference>
<feature type="domain" description="Hemerythrin-like" evidence="5">
    <location>
        <begin position="15"/>
        <end position="128"/>
    </location>
</feature>
<protein>
    <submittedName>
        <fullName evidence="6">Hemerythrin HHE cation binding domain protein</fullName>
    </submittedName>
</protein>
<sequence length="137" mass="16505">MEKFVSWDVSYDVGVPSVDKQHRHLVDLINNLYNACLGEKAELEETFRDVMKELVDYVMIHFKDEEVIMEQMNYPGLKEHKQKHELFIKEILKSVNAYQNGKQFVPNSFVRFLRDWLFNHILIDDKAWARYYFSIKK</sequence>